<dbReference type="EMBL" id="JACXAF010000014">
    <property type="protein sequence ID" value="MBD1390034.1"/>
    <property type="molecule type" value="Genomic_DNA"/>
</dbReference>
<proteinExistence type="predicted"/>
<sequence>MKELDYSEIEIVNGGIWYNVGRGIVGAASGMSAYSMAGGAAGDLNGCGFFGAGVGGFVGGATGWTGGGFTAGGAAYSLCQYFYD</sequence>
<name>A0A8J6QSM8_9GAMM</name>
<dbReference type="AlphaFoldDB" id="A0A8J6QSM8"/>
<dbReference type="Proteomes" id="UP000638014">
    <property type="component" value="Unassembled WGS sequence"/>
</dbReference>
<keyword evidence="2" id="KW-1185">Reference proteome</keyword>
<accession>A0A8J6QSM8</accession>
<dbReference type="RefSeq" id="WP_191145124.1">
    <property type="nucleotide sequence ID" value="NZ_JACXAF010000014.1"/>
</dbReference>
<evidence type="ECO:0008006" key="3">
    <source>
        <dbReference type="Google" id="ProtNLM"/>
    </source>
</evidence>
<gene>
    <name evidence="1" type="ORF">IC617_11395</name>
</gene>
<reference evidence="1" key="1">
    <citation type="submission" date="2020-09" db="EMBL/GenBank/DDBJ databases">
        <title>A novel bacterium of genus Neiella, isolated from South China Sea.</title>
        <authorList>
            <person name="Huang H."/>
            <person name="Mo K."/>
            <person name="Hu Y."/>
        </authorList>
    </citation>
    <scope>NUCLEOTIDE SEQUENCE</scope>
    <source>
        <strain evidence="1">HB171785</strain>
    </source>
</reference>
<organism evidence="1 2">
    <name type="scientific">Neiella litorisoli</name>
    <dbReference type="NCBI Taxonomy" id="2771431"/>
    <lineage>
        <taxon>Bacteria</taxon>
        <taxon>Pseudomonadati</taxon>
        <taxon>Pseudomonadota</taxon>
        <taxon>Gammaproteobacteria</taxon>
        <taxon>Alteromonadales</taxon>
        <taxon>Echinimonadaceae</taxon>
        <taxon>Neiella</taxon>
    </lineage>
</organism>
<comment type="caution">
    <text evidence="1">The sequence shown here is derived from an EMBL/GenBank/DDBJ whole genome shotgun (WGS) entry which is preliminary data.</text>
</comment>
<protein>
    <recommendedName>
        <fullName evidence="3">Bacteriocin</fullName>
    </recommendedName>
</protein>
<evidence type="ECO:0000313" key="2">
    <source>
        <dbReference type="Proteomes" id="UP000638014"/>
    </source>
</evidence>
<evidence type="ECO:0000313" key="1">
    <source>
        <dbReference type="EMBL" id="MBD1390034.1"/>
    </source>
</evidence>